<protein>
    <submittedName>
        <fullName evidence="1">Uncharacterized protein</fullName>
    </submittedName>
</protein>
<comment type="caution">
    <text evidence="1">The sequence shown here is derived from an EMBL/GenBank/DDBJ whole genome shotgun (WGS) entry which is preliminary data.</text>
</comment>
<feature type="non-terminal residue" evidence="1">
    <location>
        <position position="50"/>
    </location>
</feature>
<organism evidence="1 2">
    <name type="scientific">Taxus chinensis</name>
    <name type="common">Chinese yew</name>
    <name type="synonym">Taxus wallichiana var. chinensis</name>
    <dbReference type="NCBI Taxonomy" id="29808"/>
    <lineage>
        <taxon>Eukaryota</taxon>
        <taxon>Viridiplantae</taxon>
        <taxon>Streptophyta</taxon>
        <taxon>Embryophyta</taxon>
        <taxon>Tracheophyta</taxon>
        <taxon>Spermatophyta</taxon>
        <taxon>Pinopsida</taxon>
        <taxon>Pinidae</taxon>
        <taxon>Conifers II</taxon>
        <taxon>Cupressales</taxon>
        <taxon>Taxaceae</taxon>
        <taxon>Taxus</taxon>
    </lineage>
</organism>
<gene>
    <name evidence="1" type="ORF">KI387_005389</name>
</gene>
<keyword evidence="2" id="KW-1185">Reference proteome</keyword>
<accession>A0AA38GM24</accession>
<dbReference type="EMBL" id="JAHRHJ020000002">
    <property type="protein sequence ID" value="KAH9325211.1"/>
    <property type="molecule type" value="Genomic_DNA"/>
</dbReference>
<proteinExistence type="predicted"/>
<name>A0AA38GM24_TAXCH</name>
<dbReference type="AlphaFoldDB" id="A0AA38GM24"/>
<evidence type="ECO:0000313" key="1">
    <source>
        <dbReference type="EMBL" id="KAH9325211.1"/>
    </source>
</evidence>
<sequence length="50" mass="6002">DGNWSPWCKFSYAFTACCFQASVHQFNNVRHLNFITHKVDCDYHTLRKTY</sequence>
<reference evidence="1 2" key="1">
    <citation type="journal article" date="2021" name="Nat. Plants">
        <title>The Taxus genome provides insights into paclitaxel biosynthesis.</title>
        <authorList>
            <person name="Xiong X."/>
            <person name="Gou J."/>
            <person name="Liao Q."/>
            <person name="Li Y."/>
            <person name="Zhou Q."/>
            <person name="Bi G."/>
            <person name="Li C."/>
            <person name="Du R."/>
            <person name="Wang X."/>
            <person name="Sun T."/>
            <person name="Guo L."/>
            <person name="Liang H."/>
            <person name="Lu P."/>
            <person name="Wu Y."/>
            <person name="Zhang Z."/>
            <person name="Ro D.K."/>
            <person name="Shang Y."/>
            <person name="Huang S."/>
            <person name="Yan J."/>
        </authorList>
    </citation>
    <scope>NUCLEOTIDE SEQUENCE [LARGE SCALE GENOMIC DNA]</scope>
    <source>
        <strain evidence="1">Ta-2019</strain>
    </source>
</reference>
<dbReference type="Proteomes" id="UP000824469">
    <property type="component" value="Unassembled WGS sequence"/>
</dbReference>
<feature type="non-terminal residue" evidence="1">
    <location>
        <position position="1"/>
    </location>
</feature>
<evidence type="ECO:0000313" key="2">
    <source>
        <dbReference type="Proteomes" id="UP000824469"/>
    </source>
</evidence>